<feature type="compositionally biased region" description="Low complexity" evidence="1">
    <location>
        <begin position="35"/>
        <end position="52"/>
    </location>
</feature>
<feature type="region of interest" description="Disordered" evidence="1">
    <location>
        <begin position="28"/>
        <end position="127"/>
    </location>
</feature>
<evidence type="ECO:0000313" key="2">
    <source>
        <dbReference type="EMBL" id="RVX72677.1"/>
    </source>
</evidence>
<gene>
    <name evidence="2" type="ORF">B0A52_04075</name>
</gene>
<proteinExistence type="predicted"/>
<protein>
    <submittedName>
        <fullName evidence="2">Uncharacterized protein</fullName>
    </submittedName>
</protein>
<name>A0A438NA71_EXOME</name>
<comment type="caution">
    <text evidence="2">The sequence shown here is derived from an EMBL/GenBank/DDBJ whole genome shotgun (WGS) entry which is preliminary data.</text>
</comment>
<feature type="compositionally biased region" description="Basic and acidic residues" evidence="1">
    <location>
        <begin position="70"/>
        <end position="79"/>
    </location>
</feature>
<feature type="compositionally biased region" description="Low complexity" evidence="1">
    <location>
        <begin position="87"/>
        <end position="108"/>
    </location>
</feature>
<reference evidence="2 3" key="1">
    <citation type="submission" date="2017-03" db="EMBL/GenBank/DDBJ databases">
        <title>Genomes of endolithic fungi from Antarctica.</title>
        <authorList>
            <person name="Coleine C."/>
            <person name="Masonjones S."/>
            <person name="Stajich J.E."/>
        </authorList>
    </citation>
    <scope>NUCLEOTIDE SEQUENCE [LARGE SCALE GENOMIC DNA]</scope>
    <source>
        <strain evidence="2 3">CCFEE 6314</strain>
    </source>
</reference>
<accession>A0A438NA71</accession>
<dbReference type="OrthoDB" id="10617305at2759"/>
<dbReference type="Proteomes" id="UP000288859">
    <property type="component" value="Unassembled WGS sequence"/>
</dbReference>
<evidence type="ECO:0000313" key="3">
    <source>
        <dbReference type="Proteomes" id="UP000288859"/>
    </source>
</evidence>
<dbReference type="EMBL" id="NAJM01000011">
    <property type="protein sequence ID" value="RVX72677.1"/>
    <property type="molecule type" value="Genomic_DNA"/>
</dbReference>
<sequence length="127" mass="13802">MVAIVVAACEITAMVVKSFGSVIKASHDLHDQNDSSGSSGSNNKSSTRRSSSLQRQVSMASGKKRNWVKKAWERVKEGTQKAYSAATQSFGQDDSQTDQTQQASQQNQEKISRLGGFSGSSDNRDRK</sequence>
<organism evidence="2 3">
    <name type="scientific">Exophiala mesophila</name>
    <name type="common">Black yeast-like fungus</name>
    <dbReference type="NCBI Taxonomy" id="212818"/>
    <lineage>
        <taxon>Eukaryota</taxon>
        <taxon>Fungi</taxon>
        <taxon>Dikarya</taxon>
        <taxon>Ascomycota</taxon>
        <taxon>Pezizomycotina</taxon>
        <taxon>Eurotiomycetes</taxon>
        <taxon>Chaetothyriomycetidae</taxon>
        <taxon>Chaetothyriales</taxon>
        <taxon>Herpotrichiellaceae</taxon>
        <taxon>Exophiala</taxon>
    </lineage>
</organism>
<evidence type="ECO:0000256" key="1">
    <source>
        <dbReference type="SAM" id="MobiDB-lite"/>
    </source>
</evidence>
<dbReference type="AlphaFoldDB" id="A0A438NA71"/>